<evidence type="ECO:0000256" key="2">
    <source>
        <dbReference type="ARBA" id="ARBA00023315"/>
    </source>
</evidence>
<protein>
    <submittedName>
        <fullName evidence="4">GNAT family N-acetyltransferase</fullName>
    </submittedName>
</protein>
<evidence type="ECO:0000259" key="3">
    <source>
        <dbReference type="PROSITE" id="PS51186"/>
    </source>
</evidence>
<dbReference type="InterPro" id="IPR016181">
    <property type="entry name" value="Acyl_CoA_acyltransferase"/>
</dbReference>
<evidence type="ECO:0000256" key="1">
    <source>
        <dbReference type="ARBA" id="ARBA00022679"/>
    </source>
</evidence>
<dbReference type="Gene3D" id="3.40.630.30">
    <property type="match status" value="1"/>
</dbReference>
<organism evidence="4 5">
    <name type="scientific">Roseibium polysiphoniae</name>
    <dbReference type="NCBI Taxonomy" id="2571221"/>
    <lineage>
        <taxon>Bacteria</taxon>
        <taxon>Pseudomonadati</taxon>
        <taxon>Pseudomonadota</taxon>
        <taxon>Alphaproteobacteria</taxon>
        <taxon>Hyphomicrobiales</taxon>
        <taxon>Stappiaceae</taxon>
        <taxon>Roseibium</taxon>
    </lineage>
</organism>
<feature type="domain" description="N-acetyltransferase" evidence="3">
    <location>
        <begin position="3"/>
        <end position="152"/>
    </location>
</feature>
<dbReference type="InterPro" id="IPR050832">
    <property type="entry name" value="Bact_Acetyltransf"/>
</dbReference>
<dbReference type="Pfam" id="PF00583">
    <property type="entry name" value="Acetyltransf_1"/>
    <property type="match status" value="1"/>
</dbReference>
<gene>
    <name evidence="4" type="ORF">DYI23_06700</name>
</gene>
<dbReference type="Proteomes" id="UP000705379">
    <property type="component" value="Unassembled WGS sequence"/>
</dbReference>
<keyword evidence="2" id="KW-0012">Acyltransferase</keyword>
<comment type="caution">
    <text evidence="4">The sequence shown here is derived from an EMBL/GenBank/DDBJ whole genome shotgun (WGS) entry which is preliminary data.</text>
</comment>
<dbReference type="PROSITE" id="PS51186">
    <property type="entry name" value="GNAT"/>
    <property type="match status" value="1"/>
</dbReference>
<reference evidence="4" key="2">
    <citation type="journal article" date="2021" name="Microorganisms">
        <title>Bacterial Dimethylsulfoniopropionate Biosynthesis in the East China Sea.</title>
        <authorList>
            <person name="Liu J."/>
            <person name="Zhang Y."/>
            <person name="Liu J."/>
            <person name="Zhong H."/>
            <person name="Williams B.T."/>
            <person name="Zheng Y."/>
            <person name="Curson A.R.J."/>
            <person name="Sun C."/>
            <person name="Sun H."/>
            <person name="Song D."/>
            <person name="Wagner Mackenzie B."/>
            <person name="Bermejo Martinez A."/>
            <person name="Todd J.D."/>
            <person name="Zhang X.H."/>
        </authorList>
    </citation>
    <scope>NUCLEOTIDE SEQUENCE</scope>
    <source>
        <strain evidence="4">AESS21</strain>
    </source>
</reference>
<dbReference type="AlphaFoldDB" id="A0A944CBE1"/>
<dbReference type="GO" id="GO:0016747">
    <property type="term" value="F:acyltransferase activity, transferring groups other than amino-acyl groups"/>
    <property type="evidence" value="ECO:0007669"/>
    <property type="project" value="InterPro"/>
</dbReference>
<evidence type="ECO:0000313" key="4">
    <source>
        <dbReference type="EMBL" id="MBS8259903.1"/>
    </source>
</evidence>
<evidence type="ECO:0000313" key="5">
    <source>
        <dbReference type="Proteomes" id="UP000705379"/>
    </source>
</evidence>
<dbReference type="SUPFAM" id="SSF55729">
    <property type="entry name" value="Acyl-CoA N-acyltransferases (Nat)"/>
    <property type="match status" value="1"/>
</dbReference>
<sequence length="157" mass="17084">MTVAISIETPLQDDIRALVGELSDLLLSLTPADACHHLTAEQMAGEQTTVFVARVDGEAAACGALHRHGDGVAEVKRMYTRPGFQGQGLGARILGQIIDLAQEEGFRELVLETGWNYEAAKHLYERNGFARCGAILDYPAHAESIFYSRPLSAETEI</sequence>
<proteinExistence type="predicted"/>
<reference evidence="4" key="1">
    <citation type="submission" date="2018-08" db="EMBL/GenBank/DDBJ databases">
        <authorList>
            <person name="Jin W."/>
            <person name="Wang H."/>
            <person name="Yang Y."/>
            <person name="Li M."/>
            <person name="Liu J."/>
        </authorList>
    </citation>
    <scope>NUCLEOTIDE SEQUENCE</scope>
    <source>
        <strain evidence="4">AESS21</strain>
    </source>
</reference>
<dbReference type="InterPro" id="IPR000182">
    <property type="entry name" value="GNAT_dom"/>
</dbReference>
<dbReference type="EMBL" id="QTKU01000001">
    <property type="protein sequence ID" value="MBS8259903.1"/>
    <property type="molecule type" value="Genomic_DNA"/>
</dbReference>
<name>A0A944CBE1_9HYPH</name>
<dbReference type="PANTHER" id="PTHR43877">
    <property type="entry name" value="AMINOALKYLPHOSPHONATE N-ACETYLTRANSFERASE-RELATED-RELATED"/>
    <property type="match status" value="1"/>
</dbReference>
<dbReference type="PANTHER" id="PTHR43877:SF5">
    <property type="entry name" value="BLL8307 PROTEIN"/>
    <property type="match status" value="1"/>
</dbReference>
<dbReference type="RefSeq" id="WP_213215475.1">
    <property type="nucleotide sequence ID" value="NZ_QTKU01000001.1"/>
</dbReference>
<keyword evidence="1" id="KW-0808">Transferase</keyword>
<dbReference type="CDD" id="cd04301">
    <property type="entry name" value="NAT_SF"/>
    <property type="match status" value="1"/>
</dbReference>
<accession>A0A944CBE1</accession>